<dbReference type="Pfam" id="PF21631">
    <property type="entry name" value="A9CJY8-like_N"/>
    <property type="match status" value="1"/>
</dbReference>
<dbReference type="PANTHER" id="PTHR31131:SF6">
    <property type="entry name" value="CASTOR ACT DOMAIN-CONTAINING PROTEIN"/>
    <property type="match status" value="1"/>
</dbReference>
<evidence type="ECO:0000313" key="4">
    <source>
        <dbReference type="EMBL" id="UON91567.1"/>
    </source>
</evidence>
<dbReference type="Proteomes" id="UP000829758">
    <property type="component" value="Chromosome"/>
</dbReference>
<dbReference type="InterPro" id="IPR045865">
    <property type="entry name" value="ACT-like_dom_sf"/>
</dbReference>
<dbReference type="InterPro" id="IPR051719">
    <property type="entry name" value="CASTOR_mTORC1"/>
</dbReference>
<evidence type="ECO:0000259" key="1">
    <source>
        <dbReference type="Pfam" id="PF13840"/>
    </source>
</evidence>
<organism evidence="3 6">
    <name type="scientific">Arthrobacter zhangbolii</name>
    <dbReference type="NCBI Taxonomy" id="2886936"/>
    <lineage>
        <taxon>Bacteria</taxon>
        <taxon>Bacillati</taxon>
        <taxon>Actinomycetota</taxon>
        <taxon>Actinomycetes</taxon>
        <taxon>Micrococcales</taxon>
        <taxon>Micrococcaceae</taxon>
        <taxon>Arthrobacter</taxon>
    </lineage>
</organism>
<accession>A0A9X1M819</accession>
<feature type="domain" description="A9CJY8-like N-terminal" evidence="2">
    <location>
        <begin position="17"/>
        <end position="63"/>
    </location>
</feature>
<dbReference type="Gene3D" id="3.30.2130.10">
    <property type="entry name" value="VC0802-like"/>
    <property type="match status" value="1"/>
</dbReference>
<gene>
    <name evidence="3" type="ORF">LJ755_07560</name>
    <name evidence="4" type="ORF">MUK71_13360</name>
</gene>
<feature type="domain" description="CASTOR ACT" evidence="1">
    <location>
        <begin position="69"/>
        <end position="128"/>
    </location>
</feature>
<evidence type="ECO:0000259" key="2">
    <source>
        <dbReference type="Pfam" id="PF21631"/>
    </source>
</evidence>
<evidence type="ECO:0000313" key="5">
    <source>
        <dbReference type="Proteomes" id="UP000829758"/>
    </source>
</evidence>
<dbReference type="EMBL" id="CP094984">
    <property type="protein sequence ID" value="UON91567.1"/>
    <property type="molecule type" value="Genomic_DNA"/>
</dbReference>
<name>A0A9X1M819_9MICC</name>
<evidence type="ECO:0000313" key="6">
    <source>
        <dbReference type="Proteomes" id="UP001155145"/>
    </source>
</evidence>
<protein>
    <submittedName>
        <fullName evidence="3">ACT domain-containing protein</fullName>
    </submittedName>
</protein>
<dbReference type="Pfam" id="PF13840">
    <property type="entry name" value="ACT_7"/>
    <property type="match status" value="1"/>
</dbReference>
<dbReference type="RefSeq" id="WP_227928661.1">
    <property type="nucleotide sequence ID" value="NZ_CP094984.1"/>
</dbReference>
<dbReference type="Proteomes" id="UP001155145">
    <property type="component" value="Unassembled WGS sequence"/>
</dbReference>
<dbReference type="SUPFAM" id="SSF55021">
    <property type="entry name" value="ACT-like"/>
    <property type="match status" value="2"/>
</dbReference>
<dbReference type="InterPro" id="IPR027795">
    <property type="entry name" value="CASTOR_ACT_dom"/>
</dbReference>
<sequence>MTLSTPAPTVELHALAGDYVIARLPVTAEVPAAFTAPGTGAGFISVTRTPQELSLVCPAALAPADAETDGPWTALYAAGPMPFGLTGVVTSLVAPLSAAGCPVFVVSTFDGDILLVPSTDYARACDLLLAAGHILRRNLEAGTSGAAG</sequence>
<evidence type="ECO:0000313" key="3">
    <source>
        <dbReference type="EMBL" id="MCC3272585.1"/>
    </source>
</evidence>
<dbReference type="EMBL" id="JAJFZT010000004">
    <property type="protein sequence ID" value="MCC3272585.1"/>
    <property type="molecule type" value="Genomic_DNA"/>
</dbReference>
<keyword evidence="5" id="KW-1185">Reference proteome</keyword>
<proteinExistence type="predicted"/>
<reference evidence="3" key="1">
    <citation type="submission" date="2021-10" db="EMBL/GenBank/DDBJ databases">
        <title>Novel species in genus Arthrobacter.</title>
        <authorList>
            <person name="Liu Y."/>
        </authorList>
    </citation>
    <scope>NUCLEOTIDE SEQUENCE</scope>
    <source>
        <strain evidence="3">Zg-Y462</strain>
        <strain evidence="5">zg-Y462</strain>
    </source>
</reference>
<dbReference type="InterPro" id="IPR049447">
    <property type="entry name" value="A9CJY8-like_N"/>
</dbReference>
<dbReference type="PANTHER" id="PTHR31131">
    <property type="entry name" value="CHROMOSOME 1, WHOLE GENOME SHOTGUN SEQUENCE"/>
    <property type="match status" value="1"/>
</dbReference>
<dbReference type="AlphaFoldDB" id="A0A9X1M819"/>